<dbReference type="Proteomes" id="UP001141806">
    <property type="component" value="Unassembled WGS sequence"/>
</dbReference>
<sequence>MLTHRIPTLKQVGVWVVLRLIPLNFDRRKSKKQTKRKRSGEGSRESYLHATRLLSAPASMAVGKGSTAKSLGAGKGGLCAAPSGKGLPRQTVGRASICSTNNVTGL</sequence>
<protein>
    <submittedName>
        <fullName evidence="2">Uncharacterized protein</fullName>
    </submittedName>
</protein>
<organism evidence="2 3">
    <name type="scientific">Protea cynaroides</name>
    <dbReference type="NCBI Taxonomy" id="273540"/>
    <lineage>
        <taxon>Eukaryota</taxon>
        <taxon>Viridiplantae</taxon>
        <taxon>Streptophyta</taxon>
        <taxon>Embryophyta</taxon>
        <taxon>Tracheophyta</taxon>
        <taxon>Spermatophyta</taxon>
        <taxon>Magnoliopsida</taxon>
        <taxon>Proteales</taxon>
        <taxon>Proteaceae</taxon>
        <taxon>Protea</taxon>
    </lineage>
</organism>
<feature type="compositionally biased region" description="Basic residues" evidence="1">
    <location>
        <begin position="28"/>
        <end position="38"/>
    </location>
</feature>
<keyword evidence="3" id="KW-1185">Reference proteome</keyword>
<dbReference type="AlphaFoldDB" id="A0A9Q0JVE6"/>
<gene>
    <name evidence="2" type="ORF">NE237_028722</name>
</gene>
<evidence type="ECO:0000313" key="3">
    <source>
        <dbReference type="Proteomes" id="UP001141806"/>
    </source>
</evidence>
<accession>A0A9Q0JVE6</accession>
<feature type="region of interest" description="Disordered" evidence="1">
    <location>
        <begin position="27"/>
        <end position="48"/>
    </location>
</feature>
<evidence type="ECO:0000313" key="2">
    <source>
        <dbReference type="EMBL" id="KAJ4951890.1"/>
    </source>
</evidence>
<evidence type="ECO:0000256" key="1">
    <source>
        <dbReference type="SAM" id="MobiDB-lite"/>
    </source>
</evidence>
<feature type="region of interest" description="Disordered" evidence="1">
    <location>
        <begin position="64"/>
        <end position="106"/>
    </location>
</feature>
<reference evidence="2" key="1">
    <citation type="journal article" date="2023" name="Plant J.">
        <title>The genome of the king protea, Protea cynaroides.</title>
        <authorList>
            <person name="Chang J."/>
            <person name="Duong T.A."/>
            <person name="Schoeman C."/>
            <person name="Ma X."/>
            <person name="Roodt D."/>
            <person name="Barker N."/>
            <person name="Li Z."/>
            <person name="Van de Peer Y."/>
            <person name="Mizrachi E."/>
        </authorList>
    </citation>
    <scope>NUCLEOTIDE SEQUENCE</scope>
    <source>
        <tissue evidence="2">Young leaves</tissue>
    </source>
</reference>
<feature type="compositionally biased region" description="Polar residues" evidence="1">
    <location>
        <begin position="97"/>
        <end position="106"/>
    </location>
</feature>
<proteinExistence type="predicted"/>
<name>A0A9Q0JVE6_9MAGN</name>
<comment type="caution">
    <text evidence="2">The sequence shown here is derived from an EMBL/GenBank/DDBJ whole genome shotgun (WGS) entry which is preliminary data.</text>
</comment>
<dbReference type="EMBL" id="JAMYWD010000012">
    <property type="protein sequence ID" value="KAJ4951890.1"/>
    <property type="molecule type" value="Genomic_DNA"/>
</dbReference>